<evidence type="ECO:0000256" key="4">
    <source>
        <dbReference type="ARBA" id="ARBA00022598"/>
    </source>
</evidence>
<keyword evidence="8 9" id="KW-0030">Aminoacyl-tRNA synthetase</keyword>
<evidence type="ECO:0000313" key="14">
    <source>
        <dbReference type="Proteomes" id="UP000824280"/>
    </source>
</evidence>
<evidence type="ECO:0000256" key="7">
    <source>
        <dbReference type="ARBA" id="ARBA00022917"/>
    </source>
</evidence>
<keyword evidence="7 9" id="KW-0648">Protein biosynthesis</keyword>
<dbReference type="NCBIfam" id="NF008900">
    <property type="entry name" value="PRK12267.1"/>
    <property type="match status" value="1"/>
</dbReference>
<evidence type="ECO:0000256" key="3">
    <source>
        <dbReference type="ARBA" id="ARBA00022490"/>
    </source>
</evidence>
<dbReference type="InterPro" id="IPR009080">
    <property type="entry name" value="tRNAsynth_Ia_anticodon-bd"/>
</dbReference>
<organism evidence="13 14">
    <name type="scientific">Qipengyuania psychrotolerans</name>
    <dbReference type="NCBI Taxonomy" id="2867238"/>
    <lineage>
        <taxon>Bacteria</taxon>
        <taxon>Pseudomonadati</taxon>
        <taxon>Pseudomonadota</taxon>
        <taxon>Alphaproteobacteria</taxon>
        <taxon>Sphingomonadales</taxon>
        <taxon>Erythrobacteraceae</taxon>
        <taxon>Qipengyuania</taxon>
    </lineage>
</organism>
<dbReference type="PANTHER" id="PTHR43326:SF1">
    <property type="entry name" value="METHIONINE--TRNA LIGASE, MITOCHONDRIAL"/>
    <property type="match status" value="1"/>
</dbReference>
<keyword evidence="6 9" id="KW-0067">ATP-binding</keyword>
<feature type="domain" description="Methionyl-tRNA synthetase anticodon-binding" evidence="12">
    <location>
        <begin position="406"/>
        <end position="537"/>
    </location>
</feature>
<comment type="function">
    <text evidence="1 9">Is required not only for elongation of protein synthesis but also for the initiation of all mRNA translation through initiator tRNA(fMet) aminoacylation.</text>
</comment>
<name>A0ABX8ZLP6_9SPHN</name>
<comment type="subunit">
    <text evidence="9">Monomer.</text>
</comment>
<comment type="catalytic activity">
    <reaction evidence="9">
        <text>tRNA(Met) + L-methionine + ATP = L-methionyl-tRNA(Met) + AMP + diphosphate</text>
        <dbReference type="Rhea" id="RHEA:13481"/>
        <dbReference type="Rhea" id="RHEA-COMP:9667"/>
        <dbReference type="Rhea" id="RHEA-COMP:9698"/>
        <dbReference type="ChEBI" id="CHEBI:30616"/>
        <dbReference type="ChEBI" id="CHEBI:33019"/>
        <dbReference type="ChEBI" id="CHEBI:57844"/>
        <dbReference type="ChEBI" id="CHEBI:78442"/>
        <dbReference type="ChEBI" id="CHEBI:78530"/>
        <dbReference type="ChEBI" id="CHEBI:456215"/>
        <dbReference type="EC" id="6.1.1.10"/>
    </reaction>
</comment>
<dbReference type="InterPro" id="IPR023457">
    <property type="entry name" value="Met-tRNA_synth_2"/>
</dbReference>
<dbReference type="Proteomes" id="UP000824280">
    <property type="component" value="Chromosome"/>
</dbReference>
<evidence type="ECO:0000256" key="9">
    <source>
        <dbReference type="HAMAP-Rule" id="MF_01228"/>
    </source>
</evidence>
<proteinExistence type="inferred from homology"/>
<dbReference type="PRINTS" id="PR01041">
    <property type="entry name" value="TRNASYNTHMET"/>
</dbReference>
<reference evidence="13 14" key="1">
    <citation type="submission" date="2021-08" db="EMBL/GenBank/DDBJ databases">
        <title>Comparative Genomics Analysis of the Genus Qipengyuania Reveals Extensive Genetic Diversity and Metabolic Versatility, Including the Description of Fifteen Novel Species.</title>
        <authorList>
            <person name="Liu Y."/>
        </authorList>
    </citation>
    <scope>NUCLEOTIDE SEQUENCE [LARGE SCALE GENOMIC DNA]</scope>
    <source>
        <strain evidence="13 14">1XM2-8</strain>
    </source>
</reference>
<dbReference type="InterPro" id="IPR041872">
    <property type="entry name" value="Anticodon_Met"/>
</dbReference>
<feature type="domain" description="Methionyl/Leucyl tRNA synthetase" evidence="11">
    <location>
        <begin position="31"/>
        <end position="387"/>
    </location>
</feature>
<keyword evidence="5 9" id="KW-0547">Nucleotide-binding</keyword>
<evidence type="ECO:0000259" key="11">
    <source>
        <dbReference type="Pfam" id="PF09334"/>
    </source>
</evidence>
<comment type="similarity">
    <text evidence="9">Belongs to the class-I aminoacyl-tRNA synthetase family. MetG type 2B subfamily.</text>
</comment>
<dbReference type="InterPro" id="IPR014729">
    <property type="entry name" value="Rossmann-like_a/b/a_fold"/>
</dbReference>
<evidence type="ECO:0000259" key="12">
    <source>
        <dbReference type="Pfam" id="PF19303"/>
    </source>
</evidence>
<dbReference type="InterPro" id="IPR015413">
    <property type="entry name" value="Methionyl/Leucyl_tRNA_Synth"/>
</dbReference>
<feature type="region of interest" description="Disordered" evidence="10">
    <location>
        <begin position="1"/>
        <end position="20"/>
    </location>
</feature>
<evidence type="ECO:0000256" key="10">
    <source>
        <dbReference type="SAM" id="MobiDB-lite"/>
    </source>
</evidence>
<dbReference type="Pfam" id="PF09334">
    <property type="entry name" value="tRNA-synt_1g"/>
    <property type="match status" value="1"/>
</dbReference>
<dbReference type="CDD" id="cd00814">
    <property type="entry name" value="MetRS_core"/>
    <property type="match status" value="1"/>
</dbReference>
<dbReference type="EC" id="6.1.1.10" evidence="9"/>
<keyword evidence="4 9" id="KW-0436">Ligase</keyword>
<dbReference type="NCBIfam" id="TIGR00398">
    <property type="entry name" value="metG"/>
    <property type="match status" value="1"/>
</dbReference>
<evidence type="ECO:0000256" key="6">
    <source>
        <dbReference type="ARBA" id="ARBA00022840"/>
    </source>
</evidence>
<protein>
    <recommendedName>
        <fullName evidence="9">Methionine--tRNA ligase</fullName>
        <ecNumber evidence="9">6.1.1.10</ecNumber>
    </recommendedName>
    <alternativeName>
        <fullName evidence="9">Methionyl-tRNA synthetase</fullName>
        <shortName evidence="9">MetRS</shortName>
    </alternativeName>
</protein>
<evidence type="ECO:0000256" key="5">
    <source>
        <dbReference type="ARBA" id="ARBA00022741"/>
    </source>
</evidence>
<dbReference type="EMBL" id="CP081297">
    <property type="protein sequence ID" value="QZD88462.1"/>
    <property type="molecule type" value="Genomic_DNA"/>
</dbReference>
<comment type="subcellular location">
    <subcellularLocation>
        <location evidence="2 9">Cytoplasm</location>
    </subcellularLocation>
</comment>
<dbReference type="PANTHER" id="PTHR43326">
    <property type="entry name" value="METHIONYL-TRNA SYNTHETASE"/>
    <property type="match status" value="1"/>
</dbReference>
<accession>A0ABX8ZLP6</accession>
<dbReference type="InterPro" id="IPR014758">
    <property type="entry name" value="Met-tRNA_synth"/>
</dbReference>
<gene>
    <name evidence="9 13" type="primary">metG</name>
    <name evidence="13" type="ORF">K3166_06205</name>
</gene>
<dbReference type="HAMAP" id="MF_01228">
    <property type="entry name" value="Met_tRNA_synth_type2"/>
    <property type="match status" value="1"/>
</dbReference>
<comment type="caution">
    <text evidence="9">Lacks conserved residue(s) required for the propagation of feature annotation.</text>
</comment>
<dbReference type="GO" id="GO:0004825">
    <property type="term" value="F:methionine-tRNA ligase activity"/>
    <property type="evidence" value="ECO:0007669"/>
    <property type="project" value="UniProtKB-EC"/>
</dbReference>
<keyword evidence="14" id="KW-1185">Reference proteome</keyword>
<evidence type="ECO:0000256" key="1">
    <source>
        <dbReference type="ARBA" id="ARBA00003314"/>
    </source>
</evidence>
<dbReference type="Gene3D" id="3.40.50.620">
    <property type="entry name" value="HUPs"/>
    <property type="match status" value="1"/>
</dbReference>
<dbReference type="SUPFAM" id="SSF47323">
    <property type="entry name" value="Anticodon-binding domain of a subclass of class I aminoacyl-tRNA synthetases"/>
    <property type="match status" value="1"/>
</dbReference>
<dbReference type="Pfam" id="PF19303">
    <property type="entry name" value="Anticodon_3"/>
    <property type="match status" value="1"/>
</dbReference>
<keyword evidence="3 9" id="KW-0963">Cytoplasm</keyword>
<sequence>MSTPDCSRWKSEPCSHPQGRLASAPMADPFYITTAIHYPNGKPHIGHAYETIAADIIARFQRLLGREVRFQTGTDEHGLKMAQKARDLGMTPRALADEMSGHFRDLFDKLDITYDRFIRTTDADHHRASHAIWEAMAAKGDLYLDRYEGWYSVRDEAYYDEKELVEGEGGEKLSPQGTPVEWTEEETWFFRLSSYAEPLLELLNKPGFLEPASRRNEMIAFVEGGLKDLSVSRTSFDWGVKVPGSENHVMYVWVDALTNYITGLGYPDGGELWDKFWPASLHLIGKDIVRFHTIYWPAFLMSADLPVPQKVFGHGFLLNRGVKESKSAGNVTDPNELVDLYGVDALRYFLMAEVTFGQDGSYSAQALVNKVNAELANSFGNLAQRTLSMIHKNMDGKLEAFEPSEDDMKLLSTVREACRDVLPREFEALNFSVGIEAWLKAVFACNAYVDEQAPWGLKKTDPERMKAVLQTLFMAIRDLAIAIQPVVPAKSATVLDQLGVGEDHRSYADLSNEGWFAALASTGHSIEKPNPVFPRLELPEQETA</sequence>
<dbReference type="CDD" id="cd07957">
    <property type="entry name" value="Anticodon_Ia_Met"/>
    <property type="match status" value="1"/>
</dbReference>
<dbReference type="SUPFAM" id="SSF52374">
    <property type="entry name" value="Nucleotidylyl transferase"/>
    <property type="match status" value="1"/>
</dbReference>
<evidence type="ECO:0000256" key="2">
    <source>
        <dbReference type="ARBA" id="ARBA00004496"/>
    </source>
</evidence>
<dbReference type="PROSITE" id="PS00178">
    <property type="entry name" value="AA_TRNA_LIGASE_I"/>
    <property type="match status" value="1"/>
</dbReference>
<evidence type="ECO:0000256" key="8">
    <source>
        <dbReference type="ARBA" id="ARBA00023146"/>
    </source>
</evidence>
<evidence type="ECO:0000313" key="13">
    <source>
        <dbReference type="EMBL" id="QZD88462.1"/>
    </source>
</evidence>
<dbReference type="Gene3D" id="2.170.220.10">
    <property type="match status" value="1"/>
</dbReference>
<dbReference type="InterPro" id="IPR033911">
    <property type="entry name" value="MetRS_core"/>
</dbReference>
<dbReference type="InterPro" id="IPR001412">
    <property type="entry name" value="aa-tRNA-synth_I_CS"/>
</dbReference>
<dbReference type="Gene3D" id="1.10.730.10">
    <property type="entry name" value="Isoleucyl-tRNA Synthetase, Domain 1"/>
    <property type="match status" value="1"/>
</dbReference>